<reference evidence="8 9" key="1">
    <citation type="submission" date="2019-11" db="EMBL/GenBank/DDBJ databases">
        <title>Draft genome sequences of five Paenibacillus species of dairy origin.</title>
        <authorList>
            <person name="Olajide A.M."/>
            <person name="Chen S."/>
            <person name="Lapointe G."/>
        </authorList>
    </citation>
    <scope>NUCLEOTIDE SEQUENCE [LARGE SCALE GENOMIC DNA]</scope>
    <source>
        <strain evidence="8 9">2CS3</strain>
    </source>
</reference>
<comment type="caution">
    <text evidence="8">The sequence shown here is derived from an EMBL/GenBank/DDBJ whole genome shotgun (WGS) entry which is preliminary data.</text>
</comment>
<evidence type="ECO:0000256" key="2">
    <source>
        <dbReference type="ARBA" id="ARBA00022491"/>
    </source>
</evidence>
<dbReference type="InterPro" id="IPR000843">
    <property type="entry name" value="HTH_LacI"/>
</dbReference>
<dbReference type="AlphaFoldDB" id="A0A7X3CUD4"/>
<dbReference type="SUPFAM" id="SSF53822">
    <property type="entry name" value="Periplasmic binding protein-like I"/>
    <property type="match status" value="1"/>
</dbReference>
<dbReference type="GO" id="GO:0000976">
    <property type="term" value="F:transcription cis-regulatory region binding"/>
    <property type="evidence" value="ECO:0007669"/>
    <property type="project" value="TreeGrafter"/>
</dbReference>
<dbReference type="CDD" id="cd06267">
    <property type="entry name" value="PBP1_LacI_sugar_binding-like"/>
    <property type="match status" value="1"/>
</dbReference>
<dbReference type="InterPro" id="IPR001761">
    <property type="entry name" value="Peripla_BP/Lac1_sug-bd_dom"/>
</dbReference>
<dbReference type="EMBL" id="WNZX01000012">
    <property type="protein sequence ID" value="MUG72027.1"/>
    <property type="molecule type" value="Genomic_DNA"/>
</dbReference>
<keyword evidence="9" id="KW-1185">Reference proteome</keyword>
<keyword evidence="5" id="KW-0804">Transcription</keyword>
<keyword evidence="4" id="KW-0238">DNA-binding</keyword>
<proteinExistence type="predicted"/>
<keyword evidence="2" id="KW-0678">Repressor</keyword>
<organism evidence="8 9">
    <name type="scientific">Paenibacillus validus</name>
    <dbReference type="NCBI Taxonomy" id="44253"/>
    <lineage>
        <taxon>Bacteria</taxon>
        <taxon>Bacillati</taxon>
        <taxon>Bacillota</taxon>
        <taxon>Bacilli</taxon>
        <taxon>Bacillales</taxon>
        <taxon>Paenibacillaceae</taxon>
        <taxon>Paenibacillus</taxon>
    </lineage>
</organism>
<dbReference type="InterPro" id="IPR001387">
    <property type="entry name" value="Cro/C1-type_HTH"/>
</dbReference>
<name>A0A7X3CUD4_9BACL</name>
<dbReference type="InterPro" id="IPR028082">
    <property type="entry name" value="Peripla_BP_I"/>
</dbReference>
<dbReference type="InterPro" id="IPR010982">
    <property type="entry name" value="Lambda_DNA-bd_dom_sf"/>
</dbReference>
<evidence type="ECO:0000259" key="6">
    <source>
        <dbReference type="PROSITE" id="PS50932"/>
    </source>
</evidence>
<dbReference type="Pfam" id="PF00532">
    <property type="entry name" value="Peripla_BP_1"/>
    <property type="match status" value="1"/>
</dbReference>
<dbReference type="GO" id="GO:0003700">
    <property type="term" value="F:DNA-binding transcription factor activity"/>
    <property type="evidence" value="ECO:0007669"/>
    <property type="project" value="TreeGrafter"/>
</dbReference>
<evidence type="ECO:0000256" key="4">
    <source>
        <dbReference type="ARBA" id="ARBA00023125"/>
    </source>
</evidence>
<evidence type="ECO:0000256" key="1">
    <source>
        <dbReference type="ARBA" id="ARBA00019435"/>
    </source>
</evidence>
<sequence>MTTIRDVAKLSGVSASTVSRVLNKNGYVNQETEQKVKQAIQKLQYEPNAVARGLASKKTGTIALILPNITNPFFPELARAVEDVARSYGYTVLFGNSDDQGDKEKSYIEVLKQRYVDGIIFSSHTLQRDDVVRLRSNKIPFVVLDRAPVGEACSVVRSNNLEGARMAVRHLLDRGSRKIAHIYGPQEILTAKERLRGYEETVKDFGWYTPTLMVPGNFRLDGGMSAAKELMQRHPDVDGIFVGNDLMAVGVLKTLLRMGIKVPEQVAVCGFDGIHLTEAVEPEITTVAQPIYELGALATKLLIQKVNGVDVENKVHELEVTLIPRDSTRKDTSL</sequence>
<keyword evidence="3" id="KW-0805">Transcription regulation</keyword>
<dbReference type="Gene3D" id="1.10.260.40">
    <property type="entry name" value="lambda repressor-like DNA-binding domains"/>
    <property type="match status" value="1"/>
</dbReference>
<dbReference type="Pfam" id="PF00356">
    <property type="entry name" value="LacI"/>
    <property type="match status" value="1"/>
</dbReference>
<gene>
    <name evidence="8" type="ORF">GNP93_15250</name>
</gene>
<accession>A0A7X3CUD4</accession>
<dbReference type="Gene3D" id="3.40.50.2300">
    <property type="match status" value="2"/>
</dbReference>
<feature type="domain" description="HTH cro/C1-type" evidence="7">
    <location>
        <begin position="3"/>
        <end position="50"/>
    </location>
</feature>
<dbReference type="FunFam" id="1.10.260.40:FF:000002">
    <property type="entry name" value="HTH-type transcriptional repressor PurR"/>
    <property type="match status" value="1"/>
</dbReference>
<evidence type="ECO:0000256" key="3">
    <source>
        <dbReference type="ARBA" id="ARBA00023015"/>
    </source>
</evidence>
<dbReference type="PANTHER" id="PTHR30146">
    <property type="entry name" value="LACI-RELATED TRANSCRIPTIONAL REPRESSOR"/>
    <property type="match status" value="1"/>
</dbReference>
<protein>
    <recommendedName>
        <fullName evidence="1">Catabolite control protein A</fullName>
    </recommendedName>
</protein>
<evidence type="ECO:0000313" key="9">
    <source>
        <dbReference type="Proteomes" id="UP000450917"/>
    </source>
</evidence>
<dbReference type="SUPFAM" id="SSF47413">
    <property type="entry name" value="lambda repressor-like DNA-binding domains"/>
    <property type="match status" value="1"/>
</dbReference>
<dbReference type="PROSITE" id="PS50943">
    <property type="entry name" value="HTH_CROC1"/>
    <property type="match status" value="1"/>
</dbReference>
<dbReference type="PROSITE" id="PS00356">
    <property type="entry name" value="HTH_LACI_1"/>
    <property type="match status" value="1"/>
</dbReference>
<dbReference type="SMART" id="SM00354">
    <property type="entry name" value="HTH_LACI"/>
    <property type="match status" value="1"/>
</dbReference>
<dbReference type="PRINTS" id="PR00036">
    <property type="entry name" value="HTHLACI"/>
</dbReference>
<dbReference type="PANTHER" id="PTHR30146:SF95">
    <property type="entry name" value="RIBOSE OPERON REPRESSOR"/>
    <property type="match status" value="1"/>
</dbReference>
<evidence type="ECO:0000313" key="8">
    <source>
        <dbReference type="EMBL" id="MUG72027.1"/>
    </source>
</evidence>
<feature type="domain" description="HTH lacI-type" evidence="6">
    <location>
        <begin position="2"/>
        <end position="56"/>
    </location>
</feature>
<dbReference type="PROSITE" id="PS50932">
    <property type="entry name" value="HTH_LACI_2"/>
    <property type="match status" value="1"/>
</dbReference>
<evidence type="ECO:0000259" key="7">
    <source>
        <dbReference type="PROSITE" id="PS50943"/>
    </source>
</evidence>
<evidence type="ECO:0000256" key="5">
    <source>
        <dbReference type="ARBA" id="ARBA00023163"/>
    </source>
</evidence>
<dbReference type="Proteomes" id="UP000450917">
    <property type="component" value="Unassembled WGS sequence"/>
</dbReference>
<dbReference type="RefSeq" id="WP_330164550.1">
    <property type="nucleotide sequence ID" value="NZ_WNZX01000012.1"/>
</dbReference>
<dbReference type="CDD" id="cd01392">
    <property type="entry name" value="HTH_LacI"/>
    <property type="match status" value="1"/>
</dbReference>